<dbReference type="AlphaFoldDB" id="A0A7S2SKN9"/>
<feature type="transmembrane region" description="Helical" evidence="25">
    <location>
        <begin position="387"/>
        <end position="407"/>
    </location>
</feature>
<evidence type="ECO:0000256" key="25">
    <source>
        <dbReference type="SAM" id="Phobius"/>
    </source>
</evidence>
<comment type="catalytic activity">
    <reaction evidence="13">
        <text>L-alpha-aminoacyl-L-lysine(out) = L-alpha-aminoacyl-L-lysine(in)</text>
        <dbReference type="Rhea" id="RHEA:79383"/>
        <dbReference type="ChEBI" id="CHEBI:229966"/>
    </reaction>
</comment>
<comment type="subcellular location">
    <subcellularLocation>
        <location evidence="1">Lysosome membrane</location>
        <topology evidence="1">Multi-pass membrane protein</topology>
    </subcellularLocation>
</comment>
<evidence type="ECO:0000256" key="4">
    <source>
        <dbReference type="ARBA" id="ARBA00022692"/>
    </source>
</evidence>
<evidence type="ECO:0000256" key="13">
    <source>
        <dbReference type="ARBA" id="ARBA00044893"/>
    </source>
</evidence>
<evidence type="ECO:0000256" key="9">
    <source>
        <dbReference type="ARBA" id="ARBA00044878"/>
    </source>
</evidence>
<evidence type="ECO:0000256" key="8">
    <source>
        <dbReference type="ARBA" id="ARBA00044876"/>
    </source>
</evidence>
<comment type="catalytic activity">
    <reaction evidence="19">
        <text>L-alanyl-L-lysine(out) = L-alanyl-L-lysine(in)</text>
        <dbReference type="Rhea" id="RHEA:79415"/>
        <dbReference type="ChEBI" id="CHEBI:192470"/>
    </reaction>
</comment>
<comment type="catalytic activity">
    <reaction evidence="12">
        <text>L-lysyl-L-alpha-amino acid(out) = L-lysyl-L-alpha-amino acid(in)</text>
        <dbReference type="Rhea" id="RHEA:79387"/>
        <dbReference type="ChEBI" id="CHEBI:229965"/>
    </reaction>
</comment>
<comment type="subunit">
    <text evidence="24">Homodimer. Interacts with lysosomal protein GLMP (via lumenal domain); the interaction starts while both proteins are still in the endoplasmic reticulum and is required for stabilization of MFSD1 in lysosomes but has no direct effect on its targeting to lysosomes or transporter activity.</text>
</comment>
<feature type="transmembrane region" description="Helical" evidence="25">
    <location>
        <begin position="419"/>
        <end position="441"/>
    </location>
</feature>
<comment type="catalytic activity">
    <reaction evidence="15">
        <text>L-arginyl-L-alpha-amino acid(out) = L-arginyl-L-alpha-amino acid(in)</text>
        <dbReference type="Rhea" id="RHEA:79371"/>
        <dbReference type="ChEBI" id="CHEBI:84315"/>
    </reaction>
</comment>
<feature type="transmembrane region" description="Helical" evidence="25">
    <location>
        <begin position="361"/>
        <end position="381"/>
    </location>
</feature>
<comment type="catalytic activity">
    <reaction evidence="17">
        <text>L-arginyl-glycine(out) = L-arginyl-glycine(in)</text>
        <dbReference type="Rhea" id="RHEA:79391"/>
        <dbReference type="ChEBI" id="CHEBI:229955"/>
    </reaction>
</comment>
<evidence type="ECO:0000256" key="16">
    <source>
        <dbReference type="ARBA" id="ARBA00044900"/>
    </source>
</evidence>
<reference evidence="26" key="1">
    <citation type="submission" date="2021-01" db="EMBL/GenBank/DDBJ databases">
        <authorList>
            <person name="Corre E."/>
            <person name="Pelletier E."/>
            <person name="Niang G."/>
            <person name="Scheremetjew M."/>
            <person name="Finn R."/>
            <person name="Kale V."/>
            <person name="Holt S."/>
            <person name="Cochrane G."/>
            <person name="Meng A."/>
            <person name="Brown T."/>
            <person name="Cohen L."/>
        </authorList>
    </citation>
    <scope>NUCLEOTIDE SEQUENCE</scope>
    <source>
        <strain evidence="26">NY070348D</strain>
    </source>
</reference>
<gene>
    <name evidence="26" type="ORF">QSP1433_LOCUS15057</name>
</gene>
<evidence type="ECO:0000256" key="12">
    <source>
        <dbReference type="ARBA" id="ARBA00044891"/>
    </source>
</evidence>
<comment type="catalytic activity">
    <reaction evidence="20">
        <text>L-lysyl-glycine(out) = L-lysyl-glycine(in)</text>
        <dbReference type="Rhea" id="RHEA:79407"/>
        <dbReference type="ChEBI" id="CHEBI:191202"/>
    </reaction>
</comment>
<evidence type="ECO:0000256" key="2">
    <source>
        <dbReference type="ARBA" id="ARBA00008335"/>
    </source>
</evidence>
<comment type="catalytic activity">
    <reaction evidence="10">
        <text>L-alpha-aminoacyl-L-arginine(out) = L-alpha-aminoacyl-L-arginine(in)</text>
        <dbReference type="Rhea" id="RHEA:79367"/>
        <dbReference type="ChEBI" id="CHEBI:229968"/>
    </reaction>
</comment>
<evidence type="ECO:0000256" key="3">
    <source>
        <dbReference type="ARBA" id="ARBA00022448"/>
    </source>
</evidence>
<proteinExistence type="inferred from homology"/>
<organism evidence="26">
    <name type="scientific">Mucochytrium quahogii</name>
    <dbReference type="NCBI Taxonomy" id="96639"/>
    <lineage>
        <taxon>Eukaryota</taxon>
        <taxon>Sar</taxon>
        <taxon>Stramenopiles</taxon>
        <taxon>Bigyra</taxon>
        <taxon>Labyrinthulomycetes</taxon>
        <taxon>Thraustochytrida</taxon>
        <taxon>Thraustochytriidae</taxon>
        <taxon>Mucochytrium</taxon>
    </lineage>
</organism>
<evidence type="ECO:0000256" key="23">
    <source>
        <dbReference type="ARBA" id="ARBA00045709"/>
    </source>
</evidence>
<dbReference type="GO" id="GO:0022857">
    <property type="term" value="F:transmembrane transporter activity"/>
    <property type="evidence" value="ECO:0007669"/>
    <property type="project" value="InterPro"/>
</dbReference>
<evidence type="ECO:0000256" key="18">
    <source>
        <dbReference type="ARBA" id="ARBA00044912"/>
    </source>
</evidence>
<evidence type="ECO:0000256" key="19">
    <source>
        <dbReference type="ARBA" id="ARBA00044919"/>
    </source>
</evidence>
<keyword evidence="7" id="KW-0458">Lysosome</keyword>
<evidence type="ECO:0000256" key="14">
    <source>
        <dbReference type="ARBA" id="ARBA00044898"/>
    </source>
</evidence>
<keyword evidence="6 25" id="KW-0472">Membrane</keyword>
<evidence type="ECO:0000256" key="21">
    <source>
        <dbReference type="ARBA" id="ARBA00044985"/>
    </source>
</evidence>
<evidence type="ECO:0000256" key="11">
    <source>
        <dbReference type="ARBA" id="ARBA00044884"/>
    </source>
</evidence>
<dbReference type="InterPro" id="IPR036259">
    <property type="entry name" value="MFS_trans_sf"/>
</dbReference>
<dbReference type="GO" id="GO:0005765">
    <property type="term" value="C:lysosomal membrane"/>
    <property type="evidence" value="ECO:0007669"/>
    <property type="project" value="UniProtKB-SubCell"/>
</dbReference>
<keyword evidence="5 25" id="KW-1133">Transmembrane helix</keyword>
<protein>
    <recommendedName>
        <fullName evidence="21">Lysosomal dipeptide transporter MFSD1</fullName>
    </recommendedName>
    <alternativeName>
        <fullName evidence="22">Major facilitator superfamily domain-containing protein 1</fullName>
    </alternativeName>
</protein>
<evidence type="ECO:0000256" key="10">
    <source>
        <dbReference type="ARBA" id="ARBA00044881"/>
    </source>
</evidence>
<dbReference type="PANTHER" id="PTHR23512">
    <property type="entry name" value="MAJOR FACILITATOR SUPERFAMILY DOMAIN-CONTAINING PROTEIN 1"/>
    <property type="match status" value="1"/>
</dbReference>
<comment type="catalytic activity">
    <reaction evidence="16">
        <text>L-lysyl-L-lysine(out) = L-lysyl-L-lysine(in)</text>
        <dbReference type="Rhea" id="RHEA:79403"/>
        <dbReference type="ChEBI" id="CHEBI:229956"/>
    </reaction>
</comment>
<evidence type="ECO:0000256" key="5">
    <source>
        <dbReference type="ARBA" id="ARBA00022989"/>
    </source>
</evidence>
<feature type="transmembrane region" description="Helical" evidence="25">
    <location>
        <begin position="129"/>
        <end position="149"/>
    </location>
</feature>
<keyword evidence="3" id="KW-0813">Transport</keyword>
<evidence type="ECO:0000256" key="15">
    <source>
        <dbReference type="ARBA" id="ARBA00044899"/>
    </source>
</evidence>
<comment type="function">
    <text evidence="23">Lysosomal dipeptide uniporter that selectively exports lysine, arginine or histidine-containing dipeptides with a net positive charge from the lysosome lumen into the cytosol. Could play a role in a specific type of protein O-glycosylation indirectly regulating macrophages migration and tissue invasion. Also essential for liver homeostasis.</text>
</comment>
<evidence type="ECO:0000256" key="1">
    <source>
        <dbReference type="ARBA" id="ARBA00004155"/>
    </source>
</evidence>
<dbReference type="PANTHER" id="PTHR23512:SF3">
    <property type="entry name" value="MAJOR FACILITATOR SUPERFAMILY DOMAIN-CONTAINING PROTEIN 1"/>
    <property type="match status" value="1"/>
</dbReference>
<feature type="transmembrane region" description="Helical" evidence="25">
    <location>
        <begin position="161"/>
        <end position="181"/>
    </location>
</feature>
<feature type="transmembrane region" description="Helical" evidence="25">
    <location>
        <begin position="278"/>
        <end position="297"/>
    </location>
</feature>
<feature type="transmembrane region" description="Helical" evidence="25">
    <location>
        <begin position="453"/>
        <end position="472"/>
    </location>
</feature>
<evidence type="ECO:0000256" key="6">
    <source>
        <dbReference type="ARBA" id="ARBA00023136"/>
    </source>
</evidence>
<keyword evidence="4 25" id="KW-0812">Transmembrane</keyword>
<dbReference type="Pfam" id="PF07690">
    <property type="entry name" value="MFS_1"/>
    <property type="match status" value="2"/>
</dbReference>
<comment type="catalytic activity">
    <reaction evidence="8">
        <text>L-lysyl-L-alanine(out) = L-lysyl-L-alanine(in)</text>
        <dbReference type="Rhea" id="RHEA:79399"/>
        <dbReference type="ChEBI" id="CHEBI:229954"/>
    </reaction>
</comment>
<accession>A0A7S2SKN9</accession>
<comment type="similarity">
    <text evidence="2">Belongs to the major facilitator superfamily.</text>
</comment>
<evidence type="ECO:0000313" key="26">
    <source>
        <dbReference type="EMBL" id="CAD9702837.1"/>
    </source>
</evidence>
<dbReference type="InterPro" id="IPR011701">
    <property type="entry name" value="MFS"/>
</dbReference>
<evidence type="ECO:0000256" key="20">
    <source>
        <dbReference type="ARBA" id="ARBA00044924"/>
    </source>
</evidence>
<name>A0A7S2SKN9_9STRA</name>
<dbReference type="SUPFAM" id="SSF103473">
    <property type="entry name" value="MFS general substrate transporter"/>
    <property type="match status" value="1"/>
</dbReference>
<dbReference type="Gene3D" id="1.20.1250.20">
    <property type="entry name" value="MFS general substrate transporter like domains"/>
    <property type="match status" value="2"/>
</dbReference>
<sequence length="483" mass="52426">MQNIGIMGDALTNANANGGAIQVCCELPQEGNGVSKIENASTVSLPEILEGNTKYLVLFVSAFASFSEYYAMDNPSALYAPGEVYMGTTGMMSYDYFVNLMYTFVGVPNIVWGLLVGPVINRYGLAKSFPASVLAALVGQIIVAVGIQVRIEVISLIGRILLGVALEFSGCAMLALISIWMGNHVAFGMAIFSTANRLGTVVNNVVSLKIANKTGVPFAYWFSGILLMCASIGSLLIYKLEKRREKEVFGMSKVSPEQSNENLGFFRSLVKQLKRLPYLYWVCNVNAGLILGISLVFNNTASALVIERTCGGACCPAHDSQCDAHKHAEERAAFLMSIPYLVTIIGGPILGMIVDRVGLRVVIAQFGWMLVMVVFSLFSFTEIGNEYLFPLLGVALAVVMASSFPCVPMVVEERDVAAAFALVLVAQSILTAIMPLFVAMIQQKTDSYVAVQPLFLGLACFGFFDVAILNYLDWKQNFRLNKP</sequence>
<dbReference type="EMBL" id="HBHK01023927">
    <property type="protein sequence ID" value="CAD9702837.1"/>
    <property type="molecule type" value="Transcribed_RNA"/>
</dbReference>
<evidence type="ECO:0000256" key="7">
    <source>
        <dbReference type="ARBA" id="ARBA00023228"/>
    </source>
</evidence>
<evidence type="ECO:0000256" key="17">
    <source>
        <dbReference type="ARBA" id="ARBA00044903"/>
    </source>
</evidence>
<feature type="transmembrane region" description="Helical" evidence="25">
    <location>
        <begin position="333"/>
        <end position="354"/>
    </location>
</feature>
<feature type="transmembrane region" description="Helical" evidence="25">
    <location>
        <begin position="96"/>
        <end position="117"/>
    </location>
</feature>
<evidence type="ECO:0000256" key="22">
    <source>
        <dbReference type="ARBA" id="ARBA00045018"/>
    </source>
</evidence>
<feature type="transmembrane region" description="Helical" evidence="25">
    <location>
        <begin position="218"/>
        <end position="238"/>
    </location>
</feature>
<evidence type="ECO:0000256" key="24">
    <source>
        <dbReference type="ARBA" id="ARBA00046376"/>
    </source>
</evidence>
<comment type="catalytic activity">
    <reaction evidence="11">
        <text>L-alpha-aminoacyl-L-histidine(out) = L-alpha-aminoacyl-L-histidine(in)</text>
        <dbReference type="Rhea" id="RHEA:79375"/>
        <dbReference type="ChEBI" id="CHEBI:229967"/>
    </reaction>
</comment>
<comment type="catalytic activity">
    <reaction evidence="18">
        <text>L-histidyl-L-alpha-amino acid(out) = L-histidyl-L-alpha-amino acid(in)</text>
        <dbReference type="Rhea" id="RHEA:79379"/>
        <dbReference type="ChEBI" id="CHEBI:229964"/>
    </reaction>
</comment>
<comment type="catalytic activity">
    <reaction evidence="14">
        <text>L-aspartyl-L-lysine(out) = L-aspartyl-L-lysine(in)</text>
        <dbReference type="Rhea" id="RHEA:79411"/>
        <dbReference type="ChEBI" id="CHEBI:229953"/>
    </reaction>
</comment>
<comment type="catalytic activity">
    <reaction evidence="9">
        <text>L-histidyl-glycine(out) = L-histidyl-glycine(in)</text>
        <dbReference type="Rhea" id="RHEA:79395"/>
        <dbReference type="ChEBI" id="CHEBI:229957"/>
    </reaction>
</comment>
<dbReference type="InterPro" id="IPR052187">
    <property type="entry name" value="MFSD1"/>
</dbReference>